<evidence type="ECO:0000256" key="1">
    <source>
        <dbReference type="ARBA" id="ARBA00001164"/>
    </source>
</evidence>
<dbReference type="CDD" id="cd00405">
    <property type="entry name" value="PRAI"/>
    <property type="match status" value="1"/>
</dbReference>
<dbReference type="NCBIfam" id="NF002300">
    <property type="entry name" value="PRK01222.1-7"/>
    <property type="match status" value="1"/>
</dbReference>
<accession>A0ABU9LNG2</accession>
<dbReference type="InterPro" id="IPR011060">
    <property type="entry name" value="RibuloseP-bd_barrel"/>
</dbReference>
<evidence type="ECO:0000259" key="10">
    <source>
        <dbReference type="Pfam" id="PF00697"/>
    </source>
</evidence>
<reference evidence="11 12" key="1">
    <citation type="submission" date="2024-04" db="EMBL/GenBank/DDBJ databases">
        <authorList>
            <person name="Wu Y.S."/>
            <person name="Zhang L."/>
        </authorList>
    </citation>
    <scope>NUCLEOTIDE SEQUENCE [LARGE SCALE GENOMIC DNA]</scope>
    <source>
        <strain evidence="11 12">KG-01</strain>
    </source>
</reference>
<evidence type="ECO:0000256" key="3">
    <source>
        <dbReference type="ARBA" id="ARBA00012572"/>
    </source>
</evidence>
<dbReference type="GO" id="GO:0004640">
    <property type="term" value="F:phosphoribosylanthranilate isomerase activity"/>
    <property type="evidence" value="ECO:0007669"/>
    <property type="project" value="UniProtKB-EC"/>
</dbReference>
<protein>
    <recommendedName>
        <fullName evidence="4 9">N-(5'-phosphoribosyl)anthranilate isomerase</fullName>
        <shortName evidence="9">PRAI</shortName>
        <ecNumber evidence="3 9">5.3.1.24</ecNumber>
    </recommendedName>
</protein>
<evidence type="ECO:0000256" key="7">
    <source>
        <dbReference type="ARBA" id="ARBA00023141"/>
    </source>
</evidence>
<comment type="similarity">
    <text evidence="9">Belongs to the TrpF family.</text>
</comment>
<evidence type="ECO:0000313" key="12">
    <source>
        <dbReference type="Proteomes" id="UP001398420"/>
    </source>
</evidence>
<feature type="domain" description="N-(5'phosphoribosyl) anthranilate isomerase (PRAI)" evidence="10">
    <location>
        <begin position="4"/>
        <end position="198"/>
    </location>
</feature>
<comment type="pathway">
    <text evidence="2 9">Amino-acid biosynthesis; L-tryptophan biosynthesis; L-tryptophan from chorismate: step 3/5.</text>
</comment>
<keyword evidence="6 9" id="KW-0822">Tryptophan biosynthesis</keyword>
<proteinExistence type="inferred from homology"/>
<gene>
    <name evidence="9" type="primary">trpF</name>
    <name evidence="11" type="ORF">AAF454_05780</name>
</gene>
<evidence type="ECO:0000256" key="2">
    <source>
        <dbReference type="ARBA" id="ARBA00004664"/>
    </source>
</evidence>
<keyword evidence="7 9" id="KW-0057">Aromatic amino acid biosynthesis</keyword>
<evidence type="ECO:0000256" key="8">
    <source>
        <dbReference type="ARBA" id="ARBA00023235"/>
    </source>
</evidence>
<comment type="catalytic activity">
    <reaction evidence="1 9">
        <text>N-(5-phospho-beta-D-ribosyl)anthranilate = 1-(2-carboxyphenylamino)-1-deoxy-D-ribulose 5-phosphate</text>
        <dbReference type="Rhea" id="RHEA:21540"/>
        <dbReference type="ChEBI" id="CHEBI:18277"/>
        <dbReference type="ChEBI" id="CHEBI:58613"/>
        <dbReference type="EC" id="5.3.1.24"/>
    </reaction>
</comment>
<dbReference type="PANTHER" id="PTHR42894">
    <property type="entry name" value="N-(5'-PHOSPHORIBOSYL)ANTHRANILATE ISOMERASE"/>
    <property type="match status" value="1"/>
</dbReference>
<dbReference type="EMBL" id="JBCEWA010000004">
    <property type="protein sequence ID" value="MEL5987921.1"/>
    <property type="molecule type" value="Genomic_DNA"/>
</dbReference>
<keyword evidence="12" id="KW-1185">Reference proteome</keyword>
<keyword evidence="5 9" id="KW-0028">Amino-acid biosynthesis</keyword>
<dbReference type="EC" id="5.3.1.24" evidence="3 9"/>
<evidence type="ECO:0000256" key="9">
    <source>
        <dbReference type="HAMAP-Rule" id="MF_00135"/>
    </source>
</evidence>
<organism evidence="11 12">
    <name type="scientific">Kurthia gibsonii</name>
    <dbReference type="NCBI Taxonomy" id="33946"/>
    <lineage>
        <taxon>Bacteria</taxon>
        <taxon>Bacillati</taxon>
        <taxon>Bacillota</taxon>
        <taxon>Bacilli</taxon>
        <taxon>Bacillales</taxon>
        <taxon>Caryophanaceae</taxon>
        <taxon>Kurthia</taxon>
    </lineage>
</organism>
<dbReference type="Gene3D" id="3.20.20.70">
    <property type="entry name" value="Aldolase class I"/>
    <property type="match status" value="1"/>
</dbReference>
<dbReference type="InterPro" id="IPR044643">
    <property type="entry name" value="TrpF_fam"/>
</dbReference>
<dbReference type="HAMAP" id="MF_00135">
    <property type="entry name" value="PRAI"/>
    <property type="match status" value="1"/>
</dbReference>
<dbReference type="PANTHER" id="PTHR42894:SF1">
    <property type="entry name" value="N-(5'-PHOSPHORIBOSYL)ANTHRANILATE ISOMERASE"/>
    <property type="match status" value="1"/>
</dbReference>
<evidence type="ECO:0000313" key="11">
    <source>
        <dbReference type="EMBL" id="MEL5987921.1"/>
    </source>
</evidence>
<dbReference type="Proteomes" id="UP001398420">
    <property type="component" value="Unassembled WGS sequence"/>
</dbReference>
<dbReference type="NCBIfam" id="NF002298">
    <property type="entry name" value="PRK01222.1-4"/>
    <property type="match status" value="1"/>
</dbReference>
<name>A0ABU9LNG2_9BACL</name>
<dbReference type="InterPro" id="IPR013785">
    <property type="entry name" value="Aldolase_TIM"/>
</dbReference>
<sequence>MVRVKICGLTKKEHIQVAVEEQVDYIGFVFAKSKRQVTVEQAKVLAQSIPEPIQKVGVFVNETVENMLHIAKEVPLDVIQLHGQESQQVVEALKPYTTIKAISVRTKEDVQKAAQYNVDYYLFDAPGIEYEGGSGNTFDWTLLENTKINRQNIILAGGLTPENVGRAIEQVEPYGIDVSSGVEIDGQKDEMRMRAFMNQTRNGVV</sequence>
<dbReference type="RefSeq" id="WP_087680797.1">
    <property type="nucleotide sequence ID" value="NZ_JALKQX010000002.1"/>
</dbReference>
<evidence type="ECO:0000256" key="6">
    <source>
        <dbReference type="ARBA" id="ARBA00022822"/>
    </source>
</evidence>
<keyword evidence="8 9" id="KW-0413">Isomerase</keyword>
<dbReference type="SUPFAM" id="SSF51366">
    <property type="entry name" value="Ribulose-phoshate binding barrel"/>
    <property type="match status" value="1"/>
</dbReference>
<dbReference type="Pfam" id="PF00697">
    <property type="entry name" value="PRAI"/>
    <property type="match status" value="1"/>
</dbReference>
<comment type="caution">
    <text evidence="11">The sequence shown here is derived from an EMBL/GenBank/DDBJ whole genome shotgun (WGS) entry which is preliminary data.</text>
</comment>
<dbReference type="InterPro" id="IPR001240">
    <property type="entry name" value="PRAI_dom"/>
</dbReference>
<evidence type="ECO:0000256" key="5">
    <source>
        <dbReference type="ARBA" id="ARBA00022605"/>
    </source>
</evidence>
<evidence type="ECO:0000256" key="4">
    <source>
        <dbReference type="ARBA" id="ARBA00022272"/>
    </source>
</evidence>